<dbReference type="Proteomes" id="UP000317243">
    <property type="component" value="Unassembled WGS sequence"/>
</dbReference>
<dbReference type="InterPro" id="IPR019546">
    <property type="entry name" value="TAT_signal_bac_arc"/>
</dbReference>
<dbReference type="Gene3D" id="3.40.190.10">
    <property type="entry name" value="Periplasmic binding protein-like II"/>
    <property type="match status" value="1"/>
</dbReference>
<evidence type="ECO:0000313" key="3">
    <source>
        <dbReference type="EMBL" id="TWT34965.1"/>
    </source>
</evidence>
<accession>A0A5C5VBI2</accession>
<feature type="region of interest" description="Disordered" evidence="1">
    <location>
        <begin position="25"/>
        <end position="45"/>
    </location>
</feature>
<protein>
    <submittedName>
        <fullName evidence="3">4,5-dihydroxyphthalate decarboxylase</fullName>
        <ecNumber evidence="3">4.1.1.55</ecNumber>
    </submittedName>
</protein>
<dbReference type="Pfam" id="PF09084">
    <property type="entry name" value="NMT1"/>
    <property type="match status" value="1"/>
</dbReference>
<organism evidence="3 4">
    <name type="scientific">Thalassoglobus neptunius</name>
    <dbReference type="NCBI Taxonomy" id="1938619"/>
    <lineage>
        <taxon>Bacteria</taxon>
        <taxon>Pseudomonadati</taxon>
        <taxon>Planctomycetota</taxon>
        <taxon>Planctomycetia</taxon>
        <taxon>Planctomycetales</taxon>
        <taxon>Planctomycetaceae</taxon>
        <taxon>Thalassoglobus</taxon>
    </lineage>
</organism>
<feature type="domain" description="SsuA/THI5-like" evidence="2">
    <location>
        <begin position="136"/>
        <end position="193"/>
    </location>
</feature>
<keyword evidence="4" id="KW-1185">Reference proteome</keyword>
<dbReference type="GO" id="GO:0018796">
    <property type="term" value="F:4,5-dihydroxyphthalate decarboxylase activity"/>
    <property type="evidence" value="ECO:0007669"/>
    <property type="project" value="UniProtKB-EC"/>
</dbReference>
<evidence type="ECO:0000259" key="2">
    <source>
        <dbReference type="Pfam" id="PF09084"/>
    </source>
</evidence>
<proteinExistence type="predicted"/>
<evidence type="ECO:0000256" key="1">
    <source>
        <dbReference type="SAM" id="MobiDB-lite"/>
    </source>
</evidence>
<sequence>MSTNRRDFLKYTGYLGAATAAGSIPENSATAEEPSKKKEVKKRLGPHGKGVPITIAGYDYNRVKALAEGAVTVEGCSHQFEVTSIGPLNEHAFYGEKSRDVTEIGLIPYLLAFANGGFRDYVLLPIPLLRLFRHKSIYVRTDRGIKTPQDLRGKKVATVGYSSSGLTHVRGFLKDEYGVKPDEIHWISTTKDSGSNLTGETASRWEKVEPKGLKIDAAPEGEDDSSLLLKGEVDAIFHPAEPKIYQDRNPLVERLFKDHRSVEQAYFKKTGLFPIMHSVAVRVKTIQQHPWLPKAVFKAYSQAKQIDYSHMRNWGWAMDSLPWYGQEFNNTRELMGDNFYPYGLKASAPSYEKAIEYVYDQGLSKRKLSIDELFEPSTVDLVDESSGQL</sequence>
<dbReference type="InterPro" id="IPR006311">
    <property type="entry name" value="TAT_signal"/>
</dbReference>
<comment type="caution">
    <text evidence="3">The sequence shown here is derived from an EMBL/GenBank/DDBJ whole genome shotgun (WGS) entry which is preliminary data.</text>
</comment>
<evidence type="ECO:0000313" key="4">
    <source>
        <dbReference type="Proteomes" id="UP000317243"/>
    </source>
</evidence>
<reference evidence="3 4" key="1">
    <citation type="submission" date="2019-02" db="EMBL/GenBank/DDBJ databases">
        <title>Deep-cultivation of Planctomycetes and their phenomic and genomic characterization uncovers novel biology.</title>
        <authorList>
            <person name="Wiegand S."/>
            <person name="Jogler M."/>
            <person name="Boedeker C."/>
            <person name="Pinto D."/>
            <person name="Vollmers J."/>
            <person name="Rivas-Marin E."/>
            <person name="Kohn T."/>
            <person name="Peeters S.H."/>
            <person name="Heuer A."/>
            <person name="Rast P."/>
            <person name="Oberbeckmann S."/>
            <person name="Bunk B."/>
            <person name="Jeske O."/>
            <person name="Meyerdierks A."/>
            <person name="Storesund J.E."/>
            <person name="Kallscheuer N."/>
            <person name="Luecker S."/>
            <person name="Lage O.M."/>
            <person name="Pohl T."/>
            <person name="Merkel B.J."/>
            <person name="Hornburger P."/>
            <person name="Mueller R.-W."/>
            <person name="Bruemmer F."/>
            <person name="Labrenz M."/>
            <person name="Spormann A.M."/>
            <person name="Op Den Camp H."/>
            <person name="Overmann J."/>
            <person name="Amann R."/>
            <person name="Jetten M.S.M."/>
            <person name="Mascher T."/>
            <person name="Medema M.H."/>
            <person name="Devos D.P."/>
            <person name="Kaster A.-K."/>
            <person name="Ovreas L."/>
            <person name="Rohde M."/>
            <person name="Galperin M.Y."/>
            <person name="Jogler C."/>
        </authorList>
    </citation>
    <scope>NUCLEOTIDE SEQUENCE [LARGE SCALE GENOMIC DNA]</scope>
    <source>
        <strain evidence="3 4">KOR42</strain>
    </source>
</reference>
<dbReference type="EC" id="4.1.1.55" evidence="3"/>
<name>A0A5C5VBI2_9PLAN</name>
<dbReference type="OrthoDB" id="8689594at2"/>
<dbReference type="InterPro" id="IPR015168">
    <property type="entry name" value="SsuA/THI5"/>
</dbReference>
<keyword evidence="3" id="KW-0456">Lyase</keyword>
<dbReference type="PROSITE" id="PS51318">
    <property type="entry name" value="TAT"/>
    <property type="match status" value="1"/>
</dbReference>
<gene>
    <name evidence="3" type="primary">pht5_2</name>
    <name evidence="3" type="ORF">KOR42_53580</name>
</gene>
<dbReference type="SUPFAM" id="SSF53850">
    <property type="entry name" value="Periplasmic binding protein-like II"/>
    <property type="match status" value="1"/>
</dbReference>
<dbReference type="EMBL" id="SIHI01000087">
    <property type="protein sequence ID" value="TWT34965.1"/>
    <property type="molecule type" value="Genomic_DNA"/>
</dbReference>
<dbReference type="AlphaFoldDB" id="A0A5C5VBI2"/>
<dbReference type="NCBIfam" id="TIGR01409">
    <property type="entry name" value="TAT_signal_seq"/>
    <property type="match status" value="1"/>
</dbReference>